<name>A0A1Y2G9G3_9FUNG</name>
<evidence type="ECO:0000313" key="5">
    <source>
        <dbReference type="Proteomes" id="UP000193648"/>
    </source>
</evidence>
<keyword evidence="2" id="KW-0812">Transmembrane</keyword>
<dbReference type="OrthoDB" id="2426615at2759"/>
<sequence length="209" mass="22629">MLTIFLYGIASLLLPAVIINANEPVINYSYLSNPTAVTPSFPVALGAGVFITGTNVTGVEPPSNYFGDLKSLLWTAGLSSLISSFARLSLYSSNNTYTRSALPWAWRGSWKMMMTSIASQRRTCQTMATTMTVVSPPSSPPSSSAGWVMGYNSNDHDQVSPERSMYSPRAGTLNEESGHSEDLTSVIAPFHSPATLWGSYRADLNRNKT</sequence>
<evidence type="ECO:0000256" key="1">
    <source>
        <dbReference type="SAM" id="MobiDB-lite"/>
    </source>
</evidence>
<feature type="chain" id="PRO_5012485991" evidence="3">
    <location>
        <begin position="22"/>
        <end position="209"/>
    </location>
</feature>
<dbReference type="Proteomes" id="UP000193648">
    <property type="component" value="Unassembled WGS sequence"/>
</dbReference>
<feature type="signal peptide" evidence="3">
    <location>
        <begin position="1"/>
        <end position="21"/>
    </location>
</feature>
<dbReference type="EMBL" id="MCFF01000054">
    <property type="protein sequence ID" value="ORZ04831.1"/>
    <property type="molecule type" value="Genomic_DNA"/>
</dbReference>
<evidence type="ECO:0000313" key="4">
    <source>
        <dbReference type="EMBL" id="ORZ04831.1"/>
    </source>
</evidence>
<keyword evidence="2" id="KW-0472">Membrane</keyword>
<accession>A0A1Y2G9G3</accession>
<proteinExistence type="predicted"/>
<feature type="region of interest" description="Disordered" evidence="1">
    <location>
        <begin position="157"/>
        <end position="179"/>
    </location>
</feature>
<keyword evidence="2" id="KW-1133">Transmembrane helix</keyword>
<dbReference type="RefSeq" id="XP_021876768.1">
    <property type="nucleotide sequence ID" value="XM_022025707.1"/>
</dbReference>
<dbReference type="GeneID" id="33567550"/>
<dbReference type="AlphaFoldDB" id="A0A1Y2G9G3"/>
<evidence type="ECO:0000256" key="3">
    <source>
        <dbReference type="SAM" id="SignalP"/>
    </source>
</evidence>
<keyword evidence="3" id="KW-0732">Signal</keyword>
<gene>
    <name evidence="4" type="ORF">BCR41DRAFT_362308</name>
</gene>
<reference evidence="4 5" key="1">
    <citation type="submission" date="2016-07" db="EMBL/GenBank/DDBJ databases">
        <title>Pervasive Adenine N6-methylation of Active Genes in Fungi.</title>
        <authorList>
            <consortium name="DOE Joint Genome Institute"/>
            <person name="Mondo S.J."/>
            <person name="Dannebaum R.O."/>
            <person name="Kuo R.C."/>
            <person name="Labutti K."/>
            <person name="Haridas S."/>
            <person name="Kuo A."/>
            <person name="Salamov A."/>
            <person name="Ahrendt S.R."/>
            <person name="Lipzen A."/>
            <person name="Sullivan W."/>
            <person name="Andreopoulos W.B."/>
            <person name="Clum A."/>
            <person name="Lindquist E."/>
            <person name="Daum C."/>
            <person name="Ramamoorthy G.K."/>
            <person name="Gryganskyi A."/>
            <person name="Culley D."/>
            <person name="Magnuson J.K."/>
            <person name="James T.Y."/>
            <person name="O'Malley M.A."/>
            <person name="Stajich J.E."/>
            <person name="Spatafora J.W."/>
            <person name="Visel A."/>
            <person name="Grigoriev I.V."/>
        </authorList>
    </citation>
    <scope>NUCLEOTIDE SEQUENCE [LARGE SCALE GENOMIC DNA]</scope>
    <source>
        <strain evidence="4 5">NRRL 3116</strain>
    </source>
</reference>
<feature type="transmembrane region" description="Helical" evidence="2">
    <location>
        <begin position="71"/>
        <end position="90"/>
    </location>
</feature>
<protein>
    <submittedName>
        <fullName evidence="4">Uncharacterized protein</fullName>
    </submittedName>
</protein>
<organism evidence="4 5">
    <name type="scientific">Lobosporangium transversale</name>
    <dbReference type="NCBI Taxonomy" id="64571"/>
    <lineage>
        <taxon>Eukaryota</taxon>
        <taxon>Fungi</taxon>
        <taxon>Fungi incertae sedis</taxon>
        <taxon>Mucoromycota</taxon>
        <taxon>Mortierellomycotina</taxon>
        <taxon>Mortierellomycetes</taxon>
        <taxon>Mortierellales</taxon>
        <taxon>Mortierellaceae</taxon>
        <taxon>Lobosporangium</taxon>
    </lineage>
</organism>
<evidence type="ECO:0000256" key="2">
    <source>
        <dbReference type="SAM" id="Phobius"/>
    </source>
</evidence>
<dbReference type="InParanoid" id="A0A1Y2G9G3"/>
<comment type="caution">
    <text evidence="4">The sequence shown here is derived from an EMBL/GenBank/DDBJ whole genome shotgun (WGS) entry which is preliminary data.</text>
</comment>
<keyword evidence="5" id="KW-1185">Reference proteome</keyword>